<dbReference type="OrthoDB" id="9807753at2"/>
<dbReference type="SUPFAM" id="SSF89447">
    <property type="entry name" value="AbrB/MazE/MraZ-like"/>
    <property type="match status" value="1"/>
</dbReference>
<dbReference type="InterPro" id="IPR020603">
    <property type="entry name" value="MraZ_dom"/>
</dbReference>
<gene>
    <name evidence="7" type="primary">mraZ</name>
    <name evidence="9" type="ORF">SP60_05920</name>
</gene>
<dbReference type="STRING" id="1705394.SP60_05920"/>
<evidence type="ECO:0000256" key="7">
    <source>
        <dbReference type="HAMAP-Rule" id="MF_01008"/>
    </source>
</evidence>
<dbReference type="InterPro" id="IPR003444">
    <property type="entry name" value="MraZ"/>
</dbReference>
<dbReference type="GO" id="GO:0000976">
    <property type="term" value="F:transcription cis-regulatory region binding"/>
    <property type="evidence" value="ECO:0007669"/>
    <property type="project" value="TreeGrafter"/>
</dbReference>
<dbReference type="CDD" id="cd16321">
    <property type="entry name" value="MraZ_C"/>
    <property type="match status" value="1"/>
</dbReference>
<keyword evidence="5 7" id="KW-0238">DNA-binding</keyword>
<name>A0A0M4NX13_9GAMM</name>
<evidence type="ECO:0000256" key="2">
    <source>
        <dbReference type="ARBA" id="ARBA00022490"/>
    </source>
</evidence>
<evidence type="ECO:0000256" key="1">
    <source>
        <dbReference type="ARBA" id="ARBA00013860"/>
    </source>
</evidence>
<dbReference type="PANTHER" id="PTHR34701:SF1">
    <property type="entry name" value="TRANSCRIPTIONAL REGULATOR MRAZ"/>
    <property type="match status" value="1"/>
</dbReference>
<evidence type="ECO:0000256" key="5">
    <source>
        <dbReference type="ARBA" id="ARBA00023125"/>
    </source>
</evidence>
<dbReference type="InterPro" id="IPR035642">
    <property type="entry name" value="MraZ_N"/>
</dbReference>
<dbReference type="Gene3D" id="3.40.1550.20">
    <property type="entry name" value="Transcriptional regulator MraZ domain"/>
    <property type="match status" value="1"/>
</dbReference>
<comment type="subunit">
    <text evidence="7">Forms oligomers.</text>
</comment>
<dbReference type="InterPro" id="IPR007159">
    <property type="entry name" value="SpoVT-AbrB_dom"/>
</dbReference>
<keyword evidence="9" id="KW-0132">Cell division</keyword>
<keyword evidence="6 7" id="KW-0804">Transcription</keyword>
<dbReference type="GO" id="GO:0005737">
    <property type="term" value="C:cytoplasm"/>
    <property type="evidence" value="ECO:0007669"/>
    <property type="project" value="UniProtKB-UniRule"/>
</dbReference>
<evidence type="ECO:0000313" key="10">
    <source>
        <dbReference type="Proteomes" id="UP000058020"/>
    </source>
</evidence>
<dbReference type="GO" id="GO:2000143">
    <property type="term" value="P:negative regulation of DNA-templated transcription initiation"/>
    <property type="evidence" value="ECO:0007669"/>
    <property type="project" value="TreeGrafter"/>
</dbReference>
<evidence type="ECO:0000313" key="9">
    <source>
        <dbReference type="EMBL" id="ALE52780.1"/>
    </source>
</evidence>
<evidence type="ECO:0000259" key="8">
    <source>
        <dbReference type="PROSITE" id="PS51740"/>
    </source>
</evidence>
<dbReference type="HAMAP" id="MF_01008">
    <property type="entry name" value="MraZ"/>
    <property type="match status" value="1"/>
</dbReference>
<keyword evidence="10" id="KW-1185">Reference proteome</keyword>
<keyword evidence="3" id="KW-0677">Repeat</keyword>
<comment type="similarity">
    <text evidence="7">Belongs to the MraZ family.</text>
</comment>
<evidence type="ECO:0000256" key="6">
    <source>
        <dbReference type="ARBA" id="ARBA00023163"/>
    </source>
</evidence>
<dbReference type="CDD" id="cd16320">
    <property type="entry name" value="MraZ_N"/>
    <property type="match status" value="1"/>
</dbReference>
<dbReference type="NCBIfam" id="TIGR00242">
    <property type="entry name" value="division/cell wall cluster transcriptional repressor MraZ"/>
    <property type="match status" value="1"/>
</dbReference>
<organism evidence="9 10">
    <name type="scientific">Candidatus Thioglobus autotrophicus</name>
    <dbReference type="NCBI Taxonomy" id="1705394"/>
    <lineage>
        <taxon>Bacteria</taxon>
        <taxon>Pseudomonadati</taxon>
        <taxon>Pseudomonadota</taxon>
        <taxon>Gammaproteobacteria</taxon>
        <taxon>Candidatus Pseudothioglobaceae</taxon>
        <taxon>Candidatus Thioglobus</taxon>
    </lineage>
</organism>
<keyword evidence="2 7" id="KW-0963">Cytoplasm</keyword>
<evidence type="ECO:0000256" key="4">
    <source>
        <dbReference type="ARBA" id="ARBA00023015"/>
    </source>
</evidence>
<dbReference type="GO" id="GO:0009295">
    <property type="term" value="C:nucleoid"/>
    <property type="evidence" value="ECO:0007669"/>
    <property type="project" value="UniProtKB-SubCell"/>
</dbReference>
<dbReference type="PANTHER" id="PTHR34701">
    <property type="entry name" value="TRANSCRIPTIONAL REGULATOR MRAZ"/>
    <property type="match status" value="1"/>
</dbReference>
<dbReference type="Proteomes" id="UP000058020">
    <property type="component" value="Chromosome"/>
</dbReference>
<dbReference type="RefSeq" id="WP_053951749.1">
    <property type="nucleotide sequence ID" value="NZ_CP010552.1"/>
</dbReference>
<dbReference type="InterPro" id="IPR037914">
    <property type="entry name" value="SpoVT-AbrB_sf"/>
</dbReference>
<feature type="domain" description="SpoVT-AbrB" evidence="8">
    <location>
        <begin position="5"/>
        <end position="52"/>
    </location>
</feature>
<reference evidence="9 10" key="1">
    <citation type="journal article" date="2015" name="Genome Announc.">
        <title>Genome Sequence of 'Candidatus Thioglobus autotrophica' Strain EF1, a Chemoautotroph from the SUP05 Clade of Marine Gammaproteobacteria.</title>
        <authorList>
            <person name="Shah V."/>
            <person name="Morris R.M."/>
        </authorList>
    </citation>
    <scope>NUCLEOTIDE SEQUENCE [LARGE SCALE GENOMIC DNA]</scope>
    <source>
        <strain evidence="9 10">EF1</strain>
    </source>
</reference>
<dbReference type="InterPro" id="IPR038619">
    <property type="entry name" value="MraZ_sf"/>
</dbReference>
<sequence>MFRGVHNLTVDAKGRIKVPTRHQVQIDSICAGQMVLSIHPDDPCLLLYPLKDWQALEEKVSALPSLNIHTKRLKRKLIGHATDCELDKAARILIPSALRDYANIGKKIILSGQGHNFELWDEDTWNEQLNNLEALSKKEEIPIEISQLSL</sequence>
<dbReference type="GO" id="GO:0051301">
    <property type="term" value="P:cell division"/>
    <property type="evidence" value="ECO:0007669"/>
    <property type="project" value="UniProtKB-KW"/>
</dbReference>
<dbReference type="AlphaFoldDB" id="A0A0M4NX13"/>
<comment type="subcellular location">
    <subcellularLocation>
        <location evidence="7">Cytoplasm</location>
        <location evidence="7">Nucleoid</location>
    </subcellularLocation>
</comment>
<keyword evidence="9" id="KW-0131">Cell cycle</keyword>
<protein>
    <recommendedName>
        <fullName evidence="1 7">Transcriptional regulator MraZ</fullName>
    </recommendedName>
</protein>
<dbReference type="InterPro" id="IPR035644">
    <property type="entry name" value="MraZ_C"/>
</dbReference>
<dbReference type="KEGG" id="tho:SP60_05920"/>
<dbReference type="EMBL" id="CP010552">
    <property type="protein sequence ID" value="ALE52780.1"/>
    <property type="molecule type" value="Genomic_DNA"/>
</dbReference>
<dbReference type="GO" id="GO:0003700">
    <property type="term" value="F:DNA-binding transcription factor activity"/>
    <property type="evidence" value="ECO:0007669"/>
    <property type="project" value="UniProtKB-UniRule"/>
</dbReference>
<keyword evidence="4 7" id="KW-0805">Transcription regulation</keyword>
<accession>A0A0M4NX13</accession>
<proteinExistence type="inferred from homology"/>
<feature type="domain" description="SpoVT-AbrB" evidence="8">
    <location>
        <begin position="81"/>
        <end position="124"/>
    </location>
</feature>
<dbReference type="Pfam" id="PF02381">
    <property type="entry name" value="MraZ"/>
    <property type="match status" value="2"/>
</dbReference>
<evidence type="ECO:0000256" key="3">
    <source>
        <dbReference type="ARBA" id="ARBA00022737"/>
    </source>
</evidence>
<dbReference type="PROSITE" id="PS51740">
    <property type="entry name" value="SPOVT_ABRB"/>
    <property type="match status" value="2"/>
</dbReference>